<dbReference type="InterPro" id="IPR050902">
    <property type="entry name" value="ABC_Transporter_SBP"/>
</dbReference>
<dbReference type="PROSITE" id="PS50983">
    <property type="entry name" value="FE_B12_PBP"/>
    <property type="match status" value="1"/>
</dbReference>
<protein>
    <submittedName>
        <fullName evidence="3">Iron complex transport system substrate-binding protein</fullName>
    </submittedName>
</protein>
<evidence type="ECO:0000259" key="2">
    <source>
        <dbReference type="PROSITE" id="PS50983"/>
    </source>
</evidence>
<dbReference type="PANTHER" id="PTHR30535">
    <property type="entry name" value="VITAMIN B12-BINDING PROTEIN"/>
    <property type="match status" value="1"/>
</dbReference>
<dbReference type="PANTHER" id="PTHR30535:SF34">
    <property type="entry name" value="MOLYBDATE-BINDING PROTEIN MOLA"/>
    <property type="match status" value="1"/>
</dbReference>
<evidence type="ECO:0000256" key="1">
    <source>
        <dbReference type="SAM" id="SignalP"/>
    </source>
</evidence>
<dbReference type="EMBL" id="SLVX01000042">
    <property type="protein sequence ID" value="TCN33363.1"/>
    <property type="molecule type" value="Genomic_DNA"/>
</dbReference>
<accession>A0A4R2C1C9</accession>
<reference evidence="3 4" key="1">
    <citation type="submission" date="2019-03" db="EMBL/GenBank/DDBJ databases">
        <title>Genomic Encyclopedia of Type Strains, Phase IV (KMG-IV): sequencing the most valuable type-strain genomes for metagenomic binning, comparative biology and taxonomic classification.</title>
        <authorList>
            <person name="Goeker M."/>
        </authorList>
    </citation>
    <scope>NUCLEOTIDE SEQUENCE [LARGE SCALE GENOMIC DNA]</scope>
    <source>
        <strain evidence="3 4">DSM 18401</strain>
    </source>
</reference>
<dbReference type="InterPro" id="IPR006311">
    <property type="entry name" value="TAT_signal"/>
</dbReference>
<feature type="domain" description="Fe/B12 periplasmic-binding" evidence="2">
    <location>
        <begin position="46"/>
        <end position="340"/>
    </location>
</feature>
<keyword evidence="4" id="KW-1185">Reference proteome</keyword>
<dbReference type="InterPro" id="IPR002491">
    <property type="entry name" value="ABC_transptr_periplasmic_BD"/>
</dbReference>
<comment type="caution">
    <text evidence="3">The sequence shown here is derived from an EMBL/GenBank/DDBJ whole genome shotgun (WGS) entry which is preliminary data.</text>
</comment>
<dbReference type="Pfam" id="PF01497">
    <property type="entry name" value="Peripla_BP_2"/>
    <property type="match status" value="1"/>
</dbReference>
<dbReference type="PROSITE" id="PS51318">
    <property type="entry name" value="TAT"/>
    <property type="match status" value="1"/>
</dbReference>
<organism evidence="3 4">
    <name type="scientific">Shinella granuli</name>
    <dbReference type="NCBI Taxonomy" id="323621"/>
    <lineage>
        <taxon>Bacteria</taxon>
        <taxon>Pseudomonadati</taxon>
        <taxon>Pseudomonadota</taxon>
        <taxon>Alphaproteobacteria</taxon>
        <taxon>Hyphomicrobiales</taxon>
        <taxon>Rhizobiaceae</taxon>
        <taxon>Shinella</taxon>
    </lineage>
</organism>
<dbReference type="SUPFAM" id="SSF53807">
    <property type="entry name" value="Helical backbone' metal receptor"/>
    <property type="match status" value="1"/>
</dbReference>
<sequence>MRMNRRRFLTLAAAALSGPALGAGPRAITVTDMAGRTVELAAPPQRIVLLEARDILTMSMLHPDPARLVVGWAAVERIDSDDLHSAYSTGFDIALVGRQTPETVSLEGLISLQPDLVVATAYMAPGNGAGALSERLAELGIPVLFSSSFSNDAAGKAPSPLEELPRLMHMWGAILDRRREAEAFLTFHQQKIERLQKRLAGAAPRKTYFEVGSLYDDCCWAVGRDIWGTLLEAAGGRGLDAASSPWVAKIQLEQLLAEGADVYIATGGGYANTTRPAIGPGLPEAKARAGLERLTGRPGFHLLKAVERKQVHGIWTGLITAQPLNLLFLEVAARWLHPDRCHDIDPNETLAELNRRFLARPIAGPCWVSL</sequence>
<evidence type="ECO:0000313" key="4">
    <source>
        <dbReference type="Proteomes" id="UP000295351"/>
    </source>
</evidence>
<keyword evidence="1" id="KW-0732">Signal</keyword>
<dbReference type="AlphaFoldDB" id="A0A4R2C1C9"/>
<evidence type="ECO:0000313" key="3">
    <source>
        <dbReference type="EMBL" id="TCN33363.1"/>
    </source>
</evidence>
<gene>
    <name evidence="3" type="ORF">EV665_1423</name>
</gene>
<dbReference type="Proteomes" id="UP000295351">
    <property type="component" value="Unassembled WGS sequence"/>
</dbReference>
<name>A0A4R2C1C9_SHIGR</name>
<proteinExistence type="predicted"/>
<feature type="signal peptide" evidence="1">
    <location>
        <begin position="1"/>
        <end position="22"/>
    </location>
</feature>
<feature type="chain" id="PRO_5020767243" evidence="1">
    <location>
        <begin position="23"/>
        <end position="370"/>
    </location>
</feature>
<dbReference type="Gene3D" id="3.40.50.1980">
    <property type="entry name" value="Nitrogenase molybdenum iron protein domain"/>
    <property type="match status" value="2"/>
</dbReference>